<comment type="caution">
    <text evidence="3">The sequence shown here is derived from an EMBL/GenBank/DDBJ whole genome shotgun (WGS) entry which is preliminary data.</text>
</comment>
<feature type="compositionally biased region" description="Basic and acidic residues" evidence="1">
    <location>
        <begin position="1104"/>
        <end position="1116"/>
    </location>
</feature>
<feature type="signal peptide" evidence="2">
    <location>
        <begin position="1"/>
        <end position="17"/>
    </location>
</feature>
<name>A0AA88L021_ARTSF</name>
<feature type="region of interest" description="Disordered" evidence="1">
    <location>
        <begin position="1011"/>
        <end position="1140"/>
    </location>
</feature>
<feature type="compositionally biased region" description="Basic and acidic residues" evidence="1">
    <location>
        <begin position="1244"/>
        <end position="1265"/>
    </location>
</feature>
<feature type="region of interest" description="Disordered" evidence="1">
    <location>
        <begin position="960"/>
        <end position="996"/>
    </location>
</feature>
<keyword evidence="4" id="KW-1185">Reference proteome</keyword>
<feature type="compositionally biased region" description="Polar residues" evidence="1">
    <location>
        <begin position="1295"/>
        <end position="1312"/>
    </location>
</feature>
<dbReference type="EMBL" id="JAVRJZ010000016">
    <property type="protein sequence ID" value="KAK2711387.1"/>
    <property type="molecule type" value="Genomic_DNA"/>
</dbReference>
<feature type="chain" id="PRO_5041700343" evidence="2">
    <location>
        <begin position="18"/>
        <end position="1407"/>
    </location>
</feature>
<evidence type="ECO:0000256" key="2">
    <source>
        <dbReference type="SAM" id="SignalP"/>
    </source>
</evidence>
<reference evidence="3" key="1">
    <citation type="submission" date="2023-07" db="EMBL/GenBank/DDBJ databases">
        <title>Chromosome-level genome assembly of Artemia franciscana.</title>
        <authorList>
            <person name="Jo E."/>
        </authorList>
    </citation>
    <scope>NUCLEOTIDE SEQUENCE</scope>
    <source>
        <tissue evidence="3">Whole body</tissue>
    </source>
</reference>
<keyword evidence="2" id="KW-0732">Signal</keyword>
<evidence type="ECO:0000256" key="1">
    <source>
        <dbReference type="SAM" id="MobiDB-lite"/>
    </source>
</evidence>
<feature type="non-terminal residue" evidence="3">
    <location>
        <position position="1407"/>
    </location>
</feature>
<feature type="compositionally biased region" description="Polar residues" evidence="1">
    <location>
        <begin position="857"/>
        <end position="873"/>
    </location>
</feature>
<proteinExistence type="predicted"/>
<feature type="region of interest" description="Disordered" evidence="1">
    <location>
        <begin position="894"/>
        <end position="918"/>
    </location>
</feature>
<accession>A0AA88L021</accession>
<feature type="compositionally biased region" description="Basic residues" evidence="1">
    <location>
        <begin position="1398"/>
        <end position="1407"/>
    </location>
</feature>
<feature type="region of interest" description="Disordered" evidence="1">
    <location>
        <begin position="854"/>
        <end position="873"/>
    </location>
</feature>
<sequence length="1407" mass="160715">MRTVLIFVLCSAGFTSAVYKGDSIFVNEDDEQFRHLEQLQKDKAQIARVVFQAARQLLLSLSNSTSTDNSTEISTTKIVNIPPKAFDEILLFRSQFLRKRNQNDYKHNFRQEKAIPNDTDFVTSELSDDADNVSDISNDQKSMIDEKARKKRQIVNSDNIAMENKDMKQFHLAQKKLKKMDETLEVNRDTSARRRTAKPYNYFTEKPTLVFRPSQQILINDIQIPHKNNSKNINSTVVKKSKESDNSFEYDDIQNIRSDPYYYDETTEYTGSYEEFDRSNSIKMGLDKSNDFNDLQNEKINKYSYRQVLKNLNNATEPAIPVTTEYLREKEDIEQQLKSATDVREYQHSVEDLSSEKNAIETEYPVEQEKKVGYFQANLILPTTDKTTISSSQIQSMLAKAHSTTEGDPKADTFERHLADFKLNDKIFELPTRTDNSKLQLIPSLQEKLALSHNENKAIEYPQHPLQENTDISLAQKLQPSFSPIDNSHPTNNSRPIDSKRFEAMENLIAQIAKTQSQILNLELKTPEIKTKAEVYNSILSSSNSFGGYNPITQGLALLDSYKPQFNQFEAGQNLIDPSVYVYGASTGFNVGQNLASSPINRISIQGQPSTYSFYQPQVHTSSFTNGFTQSNGGFQADASIYSNSYANAISRTLNIEGVDKGSGAADSNAGSSDIKEIRQCSSSFNLDSGALPLIGTAALTIPKVKEDPFVYTTESNELPLRYAHKDEDEIQLEAIGTRGSEIENKHKYKLHRKGLNLNYESPIQTKLLLENSRITFPNQPSHSPNYHFGLNDVTNTLQQTAGNLDFGNFYNNYPHHQHHYGLNHLVKNQPQYIPNNSFPDSLKALNLPEHDYPLLETTTSGSEYDSSEFNTNLPKKGYAKVNIIEDNSLKIRFNGKGPEQQDYSSENSHTESSTTSSIDFLSASQAGHSHSEEDHDDLHDYYDQTSQHNLDNSIDLTSHITKNEPQGDFEPTDFRPSQPDRLHSQKAMRPYPVKSRLYSQDTDYIYRVPDVEESQIQKPKSKDPAHIKSKPEDDYYFQPGHDSSHENYDESKSLESQDENSIYSQDDNPGDDKGEYVNDIKYDHPTVKTRDEYRNCPNHNYRLNKDIQDNDEKNHYLFGSDPNHFPEKDSSDDDHTTDNGKLLHEPIISPLNGIGTSHPKPYNSQAYVYHHEYPEAISDSDETLGDSFHAPKFQPENDNGHADLNHHEPEIMYRAQNKPTVTGKKEPIRPKHVNYNQKPQSVPDKERLVVEYNREHHRIKDQEGKTASPLGRPLEYEENSHSNNFYIYKEESKFPNSQLKDSEKQQQSQNYEDLKTVNHPDNILPPGFKPTDVFHDDDDEEISSGPHYDVVFSKPPHEVATIKTPSNGEKRPGPGVLPRPPYYDRPEHPGPQNQLHHTPHRRRPYR</sequence>
<organism evidence="3 4">
    <name type="scientific">Artemia franciscana</name>
    <name type="common">Brine shrimp</name>
    <name type="synonym">Artemia sanfranciscana</name>
    <dbReference type="NCBI Taxonomy" id="6661"/>
    <lineage>
        <taxon>Eukaryota</taxon>
        <taxon>Metazoa</taxon>
        <taxon>Ecdysozoa</taxon>
        <taxon>Arthropoda</taxon>
        <taxon>Crustacea</taxon>
        <taxon>Branchiopoda</taxon>
        <taxon>Anostraca</taxon>
        <taxon>Artemiidae</taxon>
        <taxon>Artemia</taxon>
    </lineage>
</organism>
<evidence type="ECO:0000313" key="3">
    <source>
        <dbReference type="EMBL" id="KAK2711387.1"/>
    </source>
</evidence>
<feature type="compositionally biased region" description="Basic and acidic residues" evidence="1">
    <location>
        <begin position="1071"/>
        <end position="1095"/>
    </location>
</feature>
<gene>
    <name evidence="3" type="ORF">QYM36_012537</name>
</gene>
<feature type="compositionally biased region" description="Basic and acidic residues" evidence="1">
    <location>
        <begin position="1021"/>
        <end position="1034"/>
    </location>
</feature>
<protein>
    <submittedName>
        <fullName evidence="3">Uncharacterized protein</fullName>
    </submittedName>
</protein>
<evidence type="ECO:0000313" key="4">
    <source>
        <dbReference type="Proteomes" id="UP001187531"/>
    </source>
</evidence>
<feature type="compositionally biased region" description="Low complexity" evidence="1">
    <location>
        <begin position="905"/>
        <end position="918"/>
    </location>
</feature>
<feature type="compositionally biased region" description="Basic and acidic residues" evidence="1">
    <location>
        <begin position="1125"/>
        <end position="1140"/>
    </location>
</feature>
<feature type="region of interest" description="Disordered" evidence="1">
    <location>
        <begin position="1217"/>
        <end position="1407"/>
    </location>
</feature>
<dbReference type="Proteomes" id="UP001187531">
    <property type="component" value="Unassembled WGS sequence"/>
</dbReference>
<feature type="compositionally biased region" description="Basic and acidic residues" evidence="1">
    <location>
        <begin position="1043"/>
        <end position="1056"/>
    </location>
</feature>